<dbReference type="AlphaFoldDB" id="A0A9W7C514"/>
<reference evidence="3" key="1">
    <citation type="journal article" date="2023" name="Commun. Biol.">
        <title>Genome analysis of Parmales, the sister group of diatoms, reveals the evolutionary specialization of diatoms from phago-mixotrophs to photoautotrophs.</title>
        <authorList>
            <person name="Ban H."/>
            <person name="Sato S."/>
            <person name="Yoshikawa S."/>
            <person name="Yamada K."/>
            <person name="Nakamura Y."/>
            <person name="Ichinomiya M."/>
            <person name="Sato N."/>
            <person name="Blanc-Mathieu R."/>
            <person name="Endo H."/>
            <person name="Kuwata A."/>
            <person name="Ogata H."/>
        </authorList>
    </citation>
    <scope>NUCLEOTIDE SEQUENCE [LARGE SCALE GENOMIC DNA]</scope>
    <source>
        <strain evidence="3">NIES 3699</strain>
    </source>
</reference>
<dbReference type="EMBL" id="BRXX01000293">
    <property type="protein sequence ID" value="GMI02990.1"/>
    <property type="molecule type" value="Genomic_DNA"/>
</dbReference>
<proteinExistence type="predicted"/>
<feature type="compositionally biased region" description="Pro residues" evidence="1">
    <location>
        <begin position="16"/>
        <end position="26"/>
    </location>
</feature>
<name>A0A9W7C514_9STRA</name>
<accession>A0A9W7C514</accession>
<gene>
    <name evidence="2" type="ORF">TrVE_jg9722</name>
</gene>
<keyword evidence="3" id="KW-1185">Reference proteome</keyword>
<evidence type="ECO:0000313" key="2">
    <source>
        <dbReference type="EMBL" id="GMI02990.1"/>
    </source>
</evidence>
<protein>
    <submittedName>
        <fullName evidence="2">Uncharacterized protein</fullName>
    </submittedName>
</protein>
<sequence>MFKNLAKKRKSTSANTPPPEDGPPPLSVDQTTRLENERAALTPCTIDLSSNVLNLTAESGTWELQSTESDKLRAKIADLESQLTQKDSLISSLEKGQSSTSSLQNTSAFKSELLIDMLAVSQADSKKSEAKYEKERIKGDEWRKEVERLYKLCEEKGVDTGS</sequence>
<feature type="region of interest" description="Disordered" evidence="1">
    <location>
        <begin position="1"/>
        <end position="30"/>
    </location>
</feature>
<evidence type="ECO:0000313" key="3">
    <source>
        <dbReference type="Proteomes" id="UP001165160"/>
    </source>
</evidence>
<evidence type="ECO:0000256" key="1">
    <source>
        <dbReference type="SAM" id="MobiDB-lite"/>
    </source>
</evidence>
<comment type="caution">
    <text evidence="2">The sequence shown here is derived from an EMBL/GenBank/DDBJ whole genome shotgun (WGS) entry which is preliminary data.</text>
</comment>
<organism evidence="2 3">
    <name type="scientific">Triparma verrucosa</name>
    <dbReference type="NCBI Taxonomy" id="1606542"/>
    <lineage>
        <taxon>Eukaryota</taxon>
        <taxon>Sar</taxon>
        <taxon>Stramenopiles</taxon>
        <taxon>Ochrophyta</taxon>
        <taxon>Bolidophyceae</taxon>
        <taxon>Parmales</taxon>
        <taxon>Triparmaceae</taxon>
        <taxon>Triparma</taxon>
    </lineage>
</organism>
<dbReference type="Proteomes" id="UP001165160">
    <property type="component" value="Unassembled WGS sequence"/>
</dbReference>
<feature type="compositionally biased region" description="Basic residues" evidence="1">
    <location>
        <begin position="1"/>
        <end position="11"/>
    </location>
</feature>